<dbReference type="GO" id="GO:0072527">
    <property type="term" value="P:pyrimidine-containing compound metabolic process"/>
    <property type="evidence" value="ECO:0007669"/>
    <property type="project" value="UniProtKB-ARBA"/>
</dbReference>
<dbReference type="InterPro" id="IPR002125">
    <property type="entry name" value="CMP_dCMP_dom"/>
</dbReference>
<feature type="domain" description="CMP/dCMP-type deaminase" evidence="2">
    <location>
        <begin position="20"/>
        <end position="151"/>
    </location>
</feature>
<dbReference type="GO" id="GO:0055086">
    <property type="term" value="P:nucleobase-containing small molecule metabolic process"/>
    <property type="evidence" value="ECO:0007669"/>
    <property type="project" value="UniProtKB-ARBA"/>
</dbReference>
<evidence type="ECO:0000259" key="2">
    <source>
        <dbReference type="PROSITE" id="PS51747"/>
    </source>
</evidence>
<dbReference type="CDD" id="cd01283">
    <property type="entry name" value="cytidine_deaminase"/>
    <property type="match status" value="1"/>
</dbReference>
<comment type="caution">
    <text evidence="3">The sequence shown here is derived from an EMBL/GenBank/DDBJ whole genome shotgun (WGS) entry which is preliminary data.</text>
</comment>
<gene>
    <name evidence="3" type="ORF">CE91St16_31060</name>
</gene>
<dbReference type="PANTHER" id="PTHR11644:SF2">
    <property type="entry name" value="CYTIDINE DEAMINASE"/>
    <property type="match status" value="1"/>
</dbReference>
<dbReference type="InterPro" id="IPR050202">
    <property type="entry name" value="Cyt/Deoxycyt_deaminase"/>
</dbReference>
<organism evidence="3 4">
    <name type="scientific">Alistipes finegoldii</name>
    <dbReference type="NCBI Taxonomy" id="214856"/>
    <lineage>
        <taxon>Bacteria</taxon>
        <taxon>Pseudomonadati</taxon>
        <taxon>Bacteroidota</taxon>
        <taxon>Bacteroidia</taxon>
        <taxon>Bacteroidales</taxon>
        <taxon>Rikenellaceae</taxon>
        <taxon>Alistipes</taxon>
    </lineage>
</organism>
<evidence type="ECO:0000313" key="4">
    <source>
        <dbReference type="Proteomes" id="UP001055105"/>
    </source>
</evidence>
<dbReference type="AlphaFoldDB" id="A0AA37P4F7"/>
<dbReference type="Proteomes" id="UP001055105">
    <property type="component" value="Unassembled WGS sequence"/>
</dbReference>
<dbReference type="Pfam" id="PF00383">
    <property type="entry name" value="dCMP_cyt_deam_1"/>
    <property type="match status" value="1"/>
</dbReference>
<dbReference type="GO" id="GO:0004126">
    <property type="term" value="F:cytidine deaminase activity"/>
    <property type="evidence" value="ECO:0007669"/>
    <property type="project" value="UniProtKB-ARBA"/>
</dbReference>
<accession>A0AA37P4F7</accession>
<dbReference type="PROSITE" id="PS51747">
    <property type="entry name" value="CYT_DCMP_DEAMINASES_2"/>
    <property type="match status" value="1"/>
</dbReference>
<dbReference type="EMBL" id="BQOL01000002">
    <property type="protein sequence ID" value="GKI20198.1"/>
    <property type="molecule type" value="Genomic_DNA"/>
</dbReference>
<evidence type="ECO:0000313" key="3">
    <source>
        <dbReference type="EMBL" id="GKI20198.1"/>
    </source>
</evidence>
<evidence type="ECO:0000256" key="1">
    <source>
        <dbReference type="ARBA" id="ARBA00006576"/>
    </source>
</evidence>
<comment type="similarity">
    <text evidence="1">Belongs to the cytidine and deoxycytidylate deaminase family.</text>
</comment>
<reference evidence="3" key="1">
    <citation type="submission" date="2022-01" db="EMBL/GenBank/DDBJ databases">
        <title>Novel bile acid biosynthetic pathways are enriched in the microbiome of centenarians.</title>
        <authorList>
            <person name="Sato Y."/>
            <person name="Atarashi K."/>
            <person name="Plichta R.D."/>
            <person name="Arai Y."/>
            <person name="Sasajima S."/>
            <person name="Kearney M.S."/>
            <person name="Suda W."/>
            <person name="Takeshita K."/>
            <person name="Sasaki T."/>
            <person name="Okamoto S."/>
            <person name="Skelly N.A."/>
            <person name="Okamura Y."/>
            <person name="Vlamakis H."/>
            <person name="Li Y."/>
            <person name="Tanoue T."/>
            <person name="Takei H."/>
            <person name="Nittono H."/>
            <person name="Narushima S."/>
            <person name="Irie J."/>
            <person name="Itoh H."/>
            <person name="Moriya K."/>
            <person name="Sugiura Y."/>
            <person name="Suematsu M."/>
            <person name="Moritoki N."/>
            <person name="Shibata S."/>
            <person name="Littman R.D."/>
            <person name="Fischbach A.M."/>
            <person name="Uwamino Y."/>
            <person name="Inoue T."/>
            <person name="Honda A."/>
            <person name="Hattori M."/>
            <person name="Murai T."/>
            <person name="Xavier J.R."/>
            <person name="Hirose N."/>
            <person name="Honda K."/>
        </authorList>
    </citation>
    <scope>NUCLEOTIDE SEQUENCE</scope>
    <source>
        <strain evidence="3">CE91-St16</strain>
    </source>
</reference>
<dbReference type="GO" id="GO:0008270">
    <property type="term" value="F:zinc ion binding"/>
    <property type="evidence" value="ECO:0007669"/>
    <property type="project" value="TreeGrafter"/>
</dbReference>
<dbReference type="NCBIfam" id="NF004064">
    <property type="entry name" value="PRK05578.1"/>
    <property type="match status" value="1"/>
</dbReference>
<protein>
    <submittedName>
        <fullName evidence="3">Cytidine deaminase</fullName>
    </submittedName>
</protein>
<proteinExistence type="inferred from homology"/>
<dbReference type="RefSeq" id="WP_195559151.1">
    <property type="nucleotide sequence ID" value="NZ_AP025581.1"/>
</dbReference>
<dbReference type="GO" id="GO:0005829">
    <property type="term" value="C:cytosol"/>
    <property type="evidence" value="ECO:0007669"/>
    <property type="project" value="TreeGrafter"/>
</dbReference>
<name>A0AA37P4F7_9BACT</name>
<dbReference type="InterPro" id="IPR016193">
    <property type="entry name" value="Cytidine_deaminase-like"/>
</dbReference>
<sequence>MEKQFCFNYEHYAALAELSDADRELVREAERATANANAPYSKFRVGAAARLRSGKILYGSNFESEVYPAGLCAERTLMFYAQANYADDPIETLAIASDPSERECYPCGQCRQVMVDVERRQGAPMRVVMSGGGTATAVDSAARLLPFTFVL</sequence>
<dbReference type="Gene3D" id="3.40.140.10">
    <property type="entry name" value="Cytidine Deaminase, domain 2"/>
    <property type="match status" value="1"/>
</dbReference>
<dbReference type="PANTHER" id="PTHR11644">
    <property type="entry name" value="CYTIDINE DEAMINASE"/>
    <property type="match status" value="1"/>
</dbReference>
<dbReference type="SUPFAM" id="SSF53927">
    <property type="entry name" value="Cytidine deaminase-like"/>
    <property type="match status" value="1"/>
</dbReference>